<protein>
    <submittedName>
        <fullName evidence="8">ABC-2 type transport system permease protein</fullName>
    </submittedName>
</protein>
<feature type="transmembrane region" description="Helical" evidence="6">
    <location>
        <begin position="26"/>
        <end position="48"/>
    </location>
</feature>
<dbReference type="InterPro" id="IPR000412">
    <property type="entry name" value="ABC_2_transport"/>
</dbReference>
<evidence type="ECO:0000256" key="2">
    <source>
        <dbReference type="ARBA" id="ARBA00022692"/>
    </source>
</evidence>
<feature type="transmembrane region" description="Helical" evidence="6">
    <location>
        <begin position="240"/>
        <end position="262"/>
    </location>
</feature>
<dbReference type="PROSITE" id="PS51012">
    <property type="entry name" value="ABC_TM2"/>
    <property type="match status" value="1"/>
</dbReference>
<sequence>MTGPTIPRAVLQAALRQARTTLIRKWTSPSGIGTLFVPVVLIAVLLFLRDVDFADGVVAAGGYVFAGFLGFGVVAAAIMGVAGELHQEREDGTLLRAKAVPHGMTGHLLSKLFVTPVDALVPVVPAVVGAMVLLPEDTLPSTVGGWLLLLVVFLLTVAAMMPWGAVLGAIFRSMVGLAWSMIAIYALAVVSGLFFPASLMPTWAQWLAQATPMYWIGRAFRAVLLPADAAAVEVGGEWRLGLTLAVLLAWTVVGLVVSPVLLRRMARRQSGSVVAAARERVMQRGY</sequence>
<keyword evidence="3 6" id="KW-1133">Transmembrane helix</keyword>
<evidence type="ECO:0000256" key="4">
    <source>
        <dbReference type="ARBA" id="ARBA00023136"/>
    </source>
</evidence>
<proteinExistence type="predicted"/>
<dbReference type="InterPro" id="IPR047817">
    <property type="entry name" value="ABC2_TM_bact-type"/>
</dbReference>
<comment type="subcellular location">
    <subcellularLocation>
        <location evidence="1">Membrane</location>
        <topology evidence="1">Multi-pass membrane protein</topology>
    </subcellularLocation>
</comment>
<evidence type="ECO:0000256" key="5">
    <source>
        <dbReference type="ARBA" id="ARBA00023251"/>
    </source>
</evidence>
<keyword evidence="2 6" id="KW-0812">Transmembrane</keyword>
<dbReference type="PANTHER" id="PTHR43229">
    <property type="entry name" value="NODULATION PROTEIN J"/>
    <property type="match status" value="1"/>
</dbReference>
<feature type="transmembrane region" description="Helical" evidence="6">
    <location>
        <begin position="60"/>
        <end position="82"/>
    </location>
</feature>
<dbReference type="AlphaFoldDB" id="A0A543KJF6"/>
<dbReference type="PANTHER" id="PTHR43229:SF2">
    <property type="entry name" value="NODULATION PROTEIN J"/>
    <property type="match status" value="1"/>
</dbReference>
<dbReference type="Proteomes" id="UP000315133">
    <property type="component" value="Unassembled WGS sequence"/>
</dbReference>
<evidence type="ECO:0000313" key="9">
    <source>
        <dbReference type="Proteomes" id="UP000315133"/>
    </source>
</evidence>
<dbReference type="InterPro" id="IPR051784">
    <property type="entry name" value="Nod_factor_ABC_transporter"/>
</dbReference>
<accession>A0A543KJF6</accession>
<dbReference type="GO" id="GO:0046677">
    <property type="term" value="P:response to antibiotic"/>
    <property type="evidence" value="ECO:0007669"/>
    <property type="project" value="UniProtKB-KW"/>
</dbReference>
<comment type="caution">
    <text evidence="8">The sequence shown here is derived from an EMBL/GenBank/DDBJ whole genome shotgun (WGS) entry which is preliminary data.</text>
</comment>
<dbReference type="Pfam" id="PF12698">
    <property type="entry name" value="ABC2_membrane_3"/>
    <property type="match status" value="1"/>
</dbReference>
<keyword evidence="4 6" id="KW-0472">Membrane</keyword>
<feature type="domain" description="ABC transmembrane type-2" evidence="7">
    <location>
        <begin position="29"/>
        <end position="265"/>
    </location>
</feature>
<dbReference type="EMBL" id="VFPU01000001">
    <property type="protein sequence ID" value="TQM95215.1"/>
    <property type="molecule type" value="Genomic_DNA"/>
</dbReference>
<evidence type="ECO:0000256" key="3">
    <source>
        <dbReference type="ARBA" id="ARBA00022989"/>
    </source>
</evidence>
<evidence type="ECO:0000256" key="6">
    <source>
        <dbReference type="SAM" id="Phobius"/>
    </source>
</evidence>
<keyword evidence="5" id="KW-0046">Antibiotic resistance</keyword>
<keyword evidence="9" id="KW-1185">Reference proteome</keyword>
<reference evidence="8 9" key="1">
    <citation type="submission" date="2019-06" db="EMBL/GenBank/DDBJ databases">
        <title>Sequencing the genomes of 1000 actinobacteria strains.</title>
        <authorList>
            <person name="Klenk H.-P."/>
        </authorList>
    </citation>
    <scope>NUCLEOTIDE SEQUENCE [LARGE SCALE GENOMIC DNA]</scope>
    <source>
        <strain evidence="8 9">DSM 12362</strain>
    </source>
</reference>
<name>A0A543KJF6_9MICO</name>
<evidence type="ECO:0000259" key="7">
    <source>
        <dbReference type="PROSITE" id="PS51012"/>
    </source>
</evidence>
<dbReference type="GO" id="GO:0043190">
    <property type="term" value="C:ATP-binding cassette (ABC) transporter complex"/>
    <property type="evidence" value="ECO:0007669"/>
    <property type="project" value="InterPro"/>
</dbReference>
<feature type="transmembrane region" description="Helical" evidence="6">
    <location>
        <begin position="146"/>
        <end position="170"/>
    </location>
</feature>
<feature type="transmembrane region" description="Helical" evidence="6">
    <location>
        <begin position="177"/>
        <end position="197"/>
    </location>
</feature>
<organism evidence="8 9">
    <name type="scientific">Ornithinimicrobium humiphilum</name>
    <dbReference type="NCBI Taxonomy" id="125288"/>
    <lineage>
        <taxon>Bacteria</taxon>
        <taxon>Bacillati</taxon>
        <taxon>Actinomycetota</taxon>
        <taxon>Actinomycetes</taxon>
        <taxon>Micrococcales</taxon>
        <taxon>Ornithinimicrobiaceae</taxon>
        <taxon>Ornithinimicrobium</taxon>
    </lineage>
</organism>
<dbReference type="GO" id="GO:0140359">
    <property type="term" value="F:ABC-type transporter activity"/>
    <property type="evidence" value="ECO:0007669"/>
    <property type="project" value="InterPro"/>
</dbReference>
<dbReference type="RefSeq" id="WP_141817001.1">
    <property type="nucleotide sequence ID" value="NZ_BAAAIL010000003.1"/>
</dbReference>
<evidence type="ECO:0000256" key="1">
    <source>
        <dbReference type="ARBA" id="ARBA00004141"/>
    </source>
</evidence>
<dbReference type="OrthoDB" id="9786643at2"/>
<dbReference type="InterPro" id="IPR013525">
    <property type="entry name" value="ABC2_TM"/>
</dbReference>
<gene>
    <name evidence="8" type="ORF">FB476_0048</name>
</gene>
<evidence type="ECO:0000313" key="8">
    <source>
        <dbReference type="EMBL" id="TQM95215.1"/>
    </source>
</evidence>
<feature type="transmembrane region" description="Helical" evidence="6">
    <location>
        <begin position="112"/>
        <end position="134"/>
    </location>
</feature>
<dbReference type="PIRSF" id="PIRSF006648">
    <property type="entry name" value="DrrB"/>
    <property type="match status" value="1"/>
</dbReference>